<evidence type="ECO:0000259" key="2">
    <source>
        <dbReference type="PROSITE" id="PS51462"/>
    </source>
</evidence>
<reference evidence="4" key="1">
    <citation type="journal article" date="2019" name="Int. J. Syst. Evol. Microbiol.">
        <title>The Global Catalogue of Microorganisms (GCM) 10K type strain sequencing project: providing services to taxonomists for standard genome sequencing and annotation.</title>
        <authorList>
            <consortium name="The Broad Institute Genomics Platform"/>
            <consortium name="The Broad Institute Genome Sequencing Center for Infectious Disease"/>
            <person name="Wu L."/>
            <person name="Ma J."/>
        </authorList>
    </citation>
    <scope>NUCLEOTIDE SEQUENCE [LARGE SCALE GENOMIC DNA]</scope>
    <source>
        <strain evidence="4">CCUG 52468</strain>
    </source>
</reference>
<keyword evidence="4" id="KW-1185">Reference proteome</keyword>
<dbReference type="InterPro" id="IPR015797">
    <property type="entry name" value="NUDIX_hydrolase-like_dom_sf"/>
</dbReference>
<keyword evidence="1" id="KW-0378">Hydrolase</keyword>
<dbReference type="PROSITE" id="PS00893">
    <property type="entry name" value="NUDIX_BOX"/>
    <property type="match status" value="1"/>
</dbReference>
<dbReference type="Proteomes" id="UP001597205">
    <property type="component" value="Unassembled WGS sequence"/>
</dbReference>
<protein>
    <submittedName>
        <fullName evidence="3">NUDIX domain-containing protein</fullName>
    </submittedName>
</protein>
<dbReference type="SUPFAM" id="SSF55811">
    <property type="entry name" value="Nudix"/>
    <property type="match status" value="1"/>
</dbReference>
<evidence type="ECO:0000313" key="3">
    <source>
        <dbReference type="EMBL" id="MFD1165536.1"/>
    </source>
</evidence>
<dbReference type="EMBL" id="JBHTKY010000009">
    <property type="protein sequence ID" value="MFD1165536.1"/>
    <property type="molecule type" value="Genomic_DNA"/>
</dbReference>
<comment type="caution">
    <text evidence="3">The sequence shown here is derived from an EMBL/GenBank/DDBJ whole genome shotgun (WGS) entry which is preliminary data.</text>
</comment>
<dbReference type="RefSeq" id="WP_380895636.1">
    <property type="nucleotide sequence ID" value="NZ_JBHTKY010000009.1"/>
</dbReference>
<gene>
    <name evidence="3" type="ORF">ACFQ2C_07975</name>
</gene>
<sequence>MAPKIIDKVALIHLSEKKVLSTLSKNKNKLYFPGGKRELGESDLECLKRELLEELNIQILENTVKFFENLKPKQTDIMMV</sequence>
<feature type="domain" description="Nudix hydrolase" evidence="2">
    <location>
        <begin position="1"/>
        <end position="80"/>
    </location>
</feature>
<evidence type="ECO:0000313" key="4">
    <source>
        <dbReference type="Proteomes" id="UP001597205"/>
    </source>
</evidence>
<dbReference type="InterPro" id="IPR020084">
    <property type="entry name" value="NUDIX_hydrolase_CS"/>
</dbReference>
<dbReference type="InterPro" id="IPR000086">
    <property type="entry name" value="NUDIX_hydrolase_dom"/>
</dbReference>
<organism evidence="3 4">
    <name type="scientific">Sphingobacterium daejeonense</name>
    <dbReference type="NCBI Taxonomy" id="371142"/>
    <lineage>
        <taxon>Bacteria</taxon>
        <taxon>Pseudomonadati</taxon>
        <taxon>Bacteroidota</taxon>
        <taxon>Sphingobacteriia</taxon>
        <taxon>Sphingobacteriales</taxon>
        <taxon>Sphingobacteriaceae</taxon>
        <taxon>Sphingobacterium</taxon>
    </lineage>
</organism>
<dbReference type="Pfam" id="PF00293">
    <property type="entry name" value="NUDIX"/>
    <property type="match status" value="1"/>
</dbReference>
<dbReference type="Gene3D" id="3.90.79.10">
    <property type="entry name" value="Nucleoside Triphosphate Pyrophosphohydrolase"/>
    <property type="match status" value="1"/>
</dbReference>
<evidence type="ECO:0000256" key="1">
    <source>
        <dbReference type="ARBA" id="ARBA00022801"/>
    </source>
</evidence>
<accession>A0ABW3RK46</accession>
<proteinExistence type="predicted"/>
<dbReference type="PROSITE" id="PS51462">
    <property type="entry name" value="NUDIX"/>
    <property type="match status" value="1"/>
</dbReference>
<name>A0ABW3RK46_9SPHI</name>